<evidence type="ECO:0000256" key="1">
    <source>
        <dbReference type="SAM" id="SignalP"/>
    </source>
</evidence>
<feature type="domain" description="GST N-terminal" evidence="2">
    <location>
        <begin position="48"/>
        <end position="114"/>
    </location>
</feature>
<organism evidence="3 4">
    <name type="scientific">Durusdinium trenchii</name>
    <dbReference type="NCBI Taxonomy" id="1381693"/>
    <lineage>
        <taxon>Eukaryota</taxon>
        <taxon>Sar</taxon>
        <taxon>Alveolata</taxon>
        <taxon>Dinophyceae</taxon>
        <taxon>Suessiales</taxon>
        <taxon>Symbiodiniaceae</taxon>
        <taxon>Durusdinium</taxon>
    </lineage>
</organism>
<dbReference type="InterPro" id="IPR011767">
    <property type="entry name" value="GLR_AS"/>
</dbReference>
<name>A0ABP0LMH7_9DINO</name>
<dbReference type="SUPFAM" id="SSF47616">
    <property type="entry name" value="GST C-terminal domain-like"/>
    <property type="match status" value="1"/>
</dbReference>
<accession>A0ABP0LMH7</accession>
<dbReference type="InterPro" id="IPR034334">
    <property type="entry name" value="PGES2"/>
</dbReference>
<dbReference type="PROSITE" id="PS51354">
    <property type="entry name" value="GLUTAREDOXIN_2"/>
    <property type="match status" value="1"/>
</dbReference>
<dbReference type="InterPro" id="IPR036249">
    <property type="entry name" value="Thioredoxin-like_sf"/>
</dbReference>
<gene>
    <name evidence="3" type="ORF">CCMP2556_LOCUS21742</name>
</gene>
<dbReference type="EMBL" id="CAXAMN010013335">
    <property type="protein sequence ID" value="CAK9040365.1"/>
    <property type="molecule type" value="Genomic_DNA"/>
</dbReference>
<dbReference type="SFLD" id="SFLDG01203">
    <property type="entry name" value="Prostaglandin_E_synthase_like1"/>
    <property type="match status" value="1"/>
</dbReference>
<dbReference type="InterPro" id="IPR036282">
    <property type="entry name" value="Glutathione-S-Trfase_C_sf"/>
</dbReference>
<dbReference type="SFLD" id="SFLDG01182">
    <property type="entry name" value="Prostaglandin_E_synthase_like"/>
    <property type="match status" value="1"/>
</dbReference>
<dbReference type="SUPFAM" id="SSF52833">
    <property type="entry name" value="Thioredoxin-like"/>
    <property type="match status" value="1"/>
</dbReference>
<dbReference type="Gene3D" id="1.20.1050.10">
    <property type="match status" value="1"/>
</dbReference>
<feature type="signal peptide" evidence="1">
    <location>
        <begin position="1"/>
        <end position="19"/>
    </location>
</feature>
<dbReference type="Proteomes" id="UP001642484">
    <property type="component" value="Unassembled WGS sequence"/>
</dbReference>
<keyword evidence="4" id="KW-1185">Reference proteome</keyword>
<dbReference type="PROSITE" id="PS00195">
    <property type="entry name" value="GLUTAREDOXIN_1"/>
    <property type="match status" value="1"/>
</dbReference>
<dbReference type="InterPro" id="IPR004045">
    <property type="entry name" value="Glutathione_S-Trfase_N"/>
</dbReference>
<evidence type="ECO:0000259" key="2">
    <source>
        <dbReference type="Pfam" id="PF13417"/>
    </source>
</evidence>
<dbReference type="PANTHER" id="PTHR12782">
    <property type="entry name" value="MICROSOMAL PROSTAGLANDIN E SYNTHASE-2"/>
    <property type="match status" value="1"/>
</dbReference>
<evidence type="ECO:0000313" key="4">
    <source>
        <dbReference type="Proteomes" id="UP001642484"/>
    </source>
</evidence>
<protein>
    <recommendedName>
        <fullName evidence="2">GST N-terminal domain-containing protein</fullName>
    </recommendedName>
</protein>
<dbReference type="Gene3D" id="3.40.30.10">
    <property type="entry name" value="Glutaredoxin"/>
    <property type="match status" value="1"/>
</dbReference>
<keyword evidence="1" id="KW-0732">Signal</keyword>
<feature type="chain" id="PRO_5045784233" description="GST N-terminal domain-containing protein" evidence="1">
    <location>
        <begin position="20"/>
        <end position="279"/>
    </location>
</feature>
<dbReference type="SFLD" id="SFLDS00019">
    <property type="entry name" value="Glutathione_Transferase_(cytos"/>
    <property type="match status" value="1"/>
</dbReference>
<dbReference type="PANTHER" id="PTHR12782:SF5">
    <property type="entry name" value="PROSTAGLANDIN E SYNTHASE 2"/>
    <property type="match status" value="1"/>
</dbReference>
<dbReference type="InterPro" id="IPR040079">
    <property type="entry name" value="Glutathione_S-Trfase"/>
</dbReference>
<sequence>MVKLCCFGLFVDFLAQATSKEGSLSSLAFGIFRAMKRSLLRAAQPLKLYQYAICPFCNKTKAALDFLKVPYQSVEVDPLTRSQIKFSKDYKKVPIAVFADGTVVGDSTKIVDKVAGSEGTLASAEVDGSHFLSSEARRWNSWCDEKFAVCVYPNITRSVSECWTALGYLQKCPEFSQSRAVATRALGALGMAAAHGKIKKKYKMDDERDALFAAVDTWTSEVGSKSFRGGDKPDLSDLAVFGCIRGLSDLPLFAEMTEHKAFGPWFKRVAEVVQAKLVR</sequence>
<dbReference type="Pfam" id="PF13417">
    <property type="entry name" value="GST_N_3"/>
    <property type="match status" value="1"/>
</dbReference>
<reference evidence="3 4" key="1">
    <citation type="submission" date="2024-02" db="EMBL/GenBank/DDBJ databases">
        <authorList>
            <person name="Chen Y."/>
            <person name="Shah S."/>
            <person name="Dougan E. K."/>
            <person name="Thang M."/>
            <person name="Chan C."/>
        </authorList>
    </citation>
    <scope>NUCLEOTIDE SEQUENCE [LARGE SCALE GENOMIC DNA]</scope>
</reference>
<comment type="caution">
    <text evidence="3">The sequence shown here is derived from an EMBL/GenBank/DDBJ whole genome shotgun (WGS) entry which is preliminary data.</text>
</comment>
<evidence type="ECO:0000313" key="3">
    <source>
        <dbReference type="EMBL" id="CAK9040365.1"/>
    </source>
</evidence>
<proteinExistence type="predicted"/>